<proteinExistence type="predicted"/>
<reference evidence="1 2" key="1">
    <citation type="submission" date="2014-07" db="EMBL/GenBank/DDBJ databases">
        <title>Whole Genome Sequence of the Amycolatopsis methanolica 239.</title>
        <authorList>
            <person name="Tang B."/>
        </authorList>
    </citation>
    <scope>NUCLEOTIDE SEQUENCE [LARGE SCALE GENOMIC DNA]</scope>
    <source>
        <strain evidence="1 2">239</strain>
    </source>
</reference>
<evidence type="ECO:0008006" key="3">
    <source>
        <dbReference type="Google" id="ProtNLM"/>
    </source>
</evidence>
<dbReference type="KEGG" id="amq:AMETH_2212"/>
<name>A0A076MNU5_AMYME</name>
<dbReference type="InterPro" id="IPR011990">
    <property type="entry name" value="TPR-like_helical_dom_sf"/>
</dbReference>
<dbReference type="STRING" id="1068978.AMETH_2212"/>
<keyword evidence="2" id="KW-1185">Reference proteome</keyword>
<organism evidence="1 2">
    <name type="scientific">Amycolatopsis methanolica 239</name>
    <dbReference type="NCBI Taxonomy" id="1068978"/>
    <lineage>
        <taxon>Bacteria</taxon>
        <taxon>Bacillati</taxon>
        <taxon>Actinomycetota</taxon>
        <taxon>Actinomycetes</taxon>
        <taxon>Pseudonocardiales</taxon>
        <taxon>Pseudonocardiaceae</taxon>
        <taxon>Amycolatopsis</taxon>
        <taxon>Amycolatopsis methanolica group</taxon>
    </lineage>
</organism>
<protein>
    <recommendedName>
        <fullName evidence="3">TIR domain-containing protein</fullName>
    </recommendedName>
</protein>
<dbReference type="Gene3D" id="1.25.40.10">
    <property type="entry name" value="Tetratricopeptide repeat domain"/>
    <property type="match status" value="1"/>
</dbReference>
<sequence>MRRPRVPPRCDVFLTFPHAVAGAGGLERELREHGLTVRFDDDPDGPDVVTAATAEALAGAHLLLAVHSRSRPLSGPRQWALITTFLAASGGGSSRVLALSADRDVAHLVPAELAQCVVPMPGSAAELAEMVRERWPVESPVTDQFAGRHEVFWSIHKALCGARFAVGGAPAAPAAVICGAPGSGKTATAGRYATLFRGAYPGGTVRTGPFGHLDPADFLSLFHLTLSAALSRRLAVDTTGLTLPQLRRLAAERIDEPTLVLVDDVPAGLPPAVLDQIVLPTAQVATLVTARVAQPAWPAPAIGLAGLPPSDGLRLFDGIRPLREDERDAVRGLVERCDGHPFAIRANAHLLRSRPDTLDAEVLAARPSTAPQAILDLISELPAVARKLVLLGTVLAPVPIPTGFAAEALGLSTDAVTAAAGELVARGLARPAPGCIRLHTLVLEVARSAFPHAEPDARVTGTTLRLLADDPRHRVLLLQHARALAERATGPRAALLRPVAAAYSTLGDHAAAGEVRAAILAGNATAADYADAARVEIDCGLYAQAVRHARHAVAAATDETVRYEAGLTAAEALDCQGDYAAADEVFWRHDAIRWPRRPELRLRAITALARARRFRGRPDRALPLFDGAHGLPADADRTAAMELEHARNLLLMGSFRPARDLAADVAGAYRRRGRHHHSGHAEAMLLWADAALALDMEHLHTPDEPAVLWDLTAKYREQEGARSPLTLAASVPVARALTAAGRVQEALEVLSGTETVLLGEFGDDNPLRYRVRHAIASSHGRLGDFGRQARVLDDIVAGQARVLGLRHPETLATRLDLGMALALADPASRNRATRIVDEAAADVRRTFRAPRALSAKASAARATVRTP</sequence>
<gene>
    <name evidence="1" type="ORF">AMETH_2212</name>
</gene>
<dbReference type="PATRIC" id="fig|1068978.7.peg.2352"/>
<dbReference type="HOGENOM" id="CLU_341214_0_0_11"/>
<evidence type="ECO:0000313" key="1">
    <source>
        <dbReference type="EMBL" id="AIJ22304.1"/>
    </source>
</evidence>
<dbReference type="eggNOG" id="COG0457">
    <property type="taxonomic scope" value="Bacteria"/>
</dbReference>
<dbReference type="SUPFAM" id="SSF52540">
    <property type="entry name" value="P-loop containing nucleoside triphosphate hydrolases"/>
    <property type="match status" value="1"/>
</dbReference>
<dbReference type="eggNOG" id="COG2842">
    <property type="taxonomic scope" value="Bacteria"/>
</dbReference>
<dbReference type="InterPro" id="IPR027417">
    <property type="entry name" value="P-loop_NTPase"/>
</dbReference>
<evidence type="ECO:0000313" key="2">
    <source>
        <dbReference type="Proteomes" id="UP000062973"/>
    </source>
</evidence>
<dbReference type="OrthoDB" id="3490462at2"/>
<dbReference type="RefSeq" id="WP_017981519.1">
    <property type="nucleotide sequence ID" value="NZ_AQUL01000001.1"/>
</dbReference>
<accession>A0A076MNU5</accession>
<dbReference type="EMBL" id="CP009110">
    <property type="protein sequence ID" value="AIJ22304.1"/>
    <property type="molecule type" value="Genomic_DNA"/>
</dbReference>
<dbReference type="AlphaFoldDB" id="A0A076MNU5"/>
<dbReference type="Proteomes" id="UP000062973">
    <property type="component" value="Chromosome"/>
</dbReference>